<dbReference type="Pfam" id="PF22116">
    <property type="entry name" value="DUF6944"/>
    <property type="match status" value="1"/>
</dbReference>
<dbReference type="EMBL" id="CP014806">
    <property type="protein sequence ID" value="AMW98366.1"/>
    <property type="molecule type" value="Genomic_DNA"/>
</dbReference>
<proteinExistence type="predicted"/>
<dbReference type="AlphaFoldDB" id="A0A143HA10"/>
<dbReference type="STRING" id="241244.ATY39_02335"/>
<dbReference type="OrthoDB" id="2927316at2"/>
<keyword evidence="2" id="KW-1185">Reference proteome</keyword>
<dbReference type="RefSeq" id="WP_066785270.1">
    <property type="nucleotide sequence ID" value="NZ_CP014806.1"/>
</dbReference>
<evidence type="ECO:0000313" key="1">
    <source>
        <dbReference type="EMBL" id="AMW98366.1"/>
    </source>
</evidence>
<evidence type="ECO:0000313" key="2">
    <source>
        <dbReference type="Proteomes" id="UP000076021"/>
    </source>
</evidence>
<protein>
    <submittedName>
        <fullName evidence="1">Uncharacterized protein</fullName>
    </submittedName>
</protein>
<reference evidence="2" key="2">
    <citation type="submission" date="2016-03" db="EMBL/GenBank/DDBJ databases">
        <authorList>
            <person name="Ploux O."/>
        </authorList>
    </citation>
    <scope>NUCLEOTIDE SEQUENCE [LARGE SCALE GENOMIC DNA]</scope>
    <source>
        <strain evidence="2">PP9</strain>
    </source>
</reference>
<accession>A0A143HA10</accession>
<sequence length="193" mass="20275">MDNQIQALFGSLINTIGTTIAAIGNTPSIIKSEEASTSLELVGGTLQATGGALVADSIKKYSLGKLGIQLKVIGNLITIIAIVATANEEDRIKLEIQESLTEATGGGLSFVAALEEEPTPLSLYEIYGSFLETVGYSMVALAGIKTLRGEDSETINTIGWWIEVIGSVIGFIGVAKGIRNESGQPEASWLETD</sequence>
<dbReference type="InterPro" id="IPR054224">
    <property type="entry name" value="DUF6944"/>
</dbReference>
<organism evidence="1 2">
    <name type="scientific">Rummeliibacillus stabekisii</name>
    <dbReference type="NCBI Taxonomy" id="241244"/>
    <lineage>
        <taxon>Bacteria</taxon>
        <taxon>Bacillati</taxon>
        <taxon>Bacillota</taxon>
        <taxon>Bacilli</taxon>
        <taxon>Bacillales</taxon>
        <taxon>Caryophanaceae</taxon>
        <taxon>Rummeliibacillus</taxon>
    </lineage>
</organism>
<gene>
    <name evidence="1" type="ORF">ATY39_02335</name>
</gene>
<dbReference type="Proteomes" id="UP000076021">
    <property type="component" value="Chromosome"/>
</dbReference>
<dbReference type="KEGG" id="rst:ATY39_02335"/>
<name>A0A143HA10_9BACL</name>
<reference evidence="1 2" key="1">
    <citation type="journal article" date="2016" name="Genome Announc.">
        <title>Whole-Genome Sequence of Rummeliibacillus stabekisii Strain PP9 Isolated from Antarctic Soil.</title>
        <authorList>
            <person name="da Mota F.F."/>
            <person name="Vollu R.E."/>
            <person name="Jurelevicius D."/>
            <person name="Seldin L."/>
        </authorList>
    </citation>
    <scope>NUCLEOTIDE SEQUENCE [LARGE SCALE GENOMIC DNA]</scope>
    <source>
        <strain evidence="1 2">PP9</strain>
    </source>
</reference>